<evidence type="ECO:0000259" key="4">
    <source>
        <dbReference type="PROSITE" id="PS50060"/>
    </source>
</evidence>
<evidence type="ECO:0000259" key="6">
    <source>
        <dbReference type="PROSITE" id="PS50958"/>
    </source>
</evidence>
<dbReference type="Gene3D" id="2.10.70.10">
    <property type="entry name" value="Complement Module, domain 1"/>
    <property type="match status" value="2"/>
</dbReference>
<evidence type="ECO:0000313" key="7">
    <source>
        <dbReference type="EMBL" id="MBY29858.1"/>
    </source>
</evidence>
<evidence type="ECO:0000259" key="5">
    <source>
        <dbReference type="PROSITE" id="PS50923"/>
    </source>
</evidence>
<dbReference type="CDD" id="cd00033">
    <property type="entry name" value="CCP"/>
    <property type="match status" value="2"/>
</dbReference>
<dbReference type="PROSITE" id="PS50923">
    <property type="entry name" value="SUSHI"/>
    <property type="match status" value="2"/>
</dbReference>
<evidence type="ECO:0000256" key="1">
    <source>
        <dbReference type="ARBA" id="ARBA00023157"/>
    </source>
</evidence>
<feature type="disulfide bond" evidence="2">
    <location>
        <begin position="54"/>
        <end position="81"/>
    </location>
</feature>
<dbReference type="SMART" id="SM00032">
    <property type="entry name" value="CCP"/>
    <property type="match status" value="2"/>
</dbReference>
<keyword evidence="3" id="KW-0732">Signal</keyword>
<dbReference type="SUPFAM" id="SSF57535">
    <property type="entry name" value="Complement control module/SCR domain"/>
    <property type="match status" value="2"/>
</dbReference>
<dbReference type="AlphaFoldDB" id="A0A2S2PKS9"/>
<comment type="caution">
    <text evidence="2">Lacks conserved residue(s) required for the propagation of feature annotation.</text>
</comment>
<dbReference type="InterPro" id="IPR000998">
    <property type="entry name" value="MAM_dom"/>
</dbReference>
<dbReference type="InterPro" id="IPR013320">
    <property type="entry name" value="ConA-like_dom_sf"/>
</dbReference>
<dbReference type="SMART" id="SM00137">
    <property type="entry name" value="MAM"/>
    <property type="match status" value="1"/>
</dbReference>
<gene>
    <name evidence="7" type="ORF">g.89833</name>
</gene>
<evidence type="ECO:0000256" key="3">
    <source>
        <dbReference type="SAM" id="SignalP"/>
    </source>
</evidence>
<keyword evidence="2" id="KW-0768">Sushi</keyword>
<feature type="signal peptide" evidence="3">
    <location>
        <begin position="1"/>
        <end position="23"/>
    </location>
</feature>
<feature type="domain" description="SMB" evidence="6">
    <location>
        <begin position="307"/>
        <end position="349"/>
    </location>
</feature>
<dbReference type="Pfam" id="PF00629">
    <property type="entry name" value="MAM"/>
    <property type="match status" value="1"/>
</dbReference>
<dbReference type="SUPFAM" id="SSF90188">
    <property type="entry name" value="Somatomedin B domain"/>
    <property type="match status" value="1"/>
</dbReference>
<dbReference type="InterPro" id="IPR000436">
    <property type="entry name" value="Sushi_SCR_CCP_dom"/>
</dbReference>
<feature type="domain" description="Sushi" evidence="5">
    <location>
        <begin position="84"/>
        <end position="139"/>
    </location>
</feature>
<dbReference type="InterPro" id="IPR001212">
    <property type="entry name" value="Somatomedin_B_dom"/>
</dbReference>
<dbReference type="SUPFAM" id="SSF49899">
    <property type="entry name" value="Concanavalin A-like lectins/glucanases"/>
    <property type="match status" value="1"/>
</dbReference>
<dbReference type="InterPro" id="IPR036024">
    <property type="entry name" value="Somatomedin_B-like_dom_sf"/>
</dbReference>
<proteinExistence type="predicted"/>
<feature type="chain" id="PRO_5015595774" evidence="3">
    <location>
        <begin position="24"/>
        <end position="835"/>
    </location>
</feature>
<evidence type="ECO:0000256" key="2">
    <source>
        <dbReference type="PROSITE-ProRule" id="PRU00302"/>
    </source>
</evidence>
<dbReference type="Pfam" id="PF00084">
    <property type="entry name" value="Sushi"/>
    <property type="match status" value="2"/>
</dbReference>
<dbReference type="InterPro" id="IPR035976">
    <property type="entry name" value="Sushi/SCR/CCP_sf"/>
</dbReference>
<dbReference type="EMBL" id="GGMR01017239">
    <property type="protein sequence ID" value="MBY29858.1"/>
    <property type="molecule type" value="Transcribed_RNA"/>
</dbReference>
<sequence length="835" mass="92905">MVRGFSIVFVFFVYLYLSKVLECDSLSRNRCPTIQLDNGRVRLRSSGRVARITCLPPFKLVRGNEIATCVRGEWDTENPICAREGCPIQDLIPHGRLDVLNQGAKLGVICDFGYTIDGPSYVYCNEDLEWNEELKGCKEHDQIYLSCDFESSDERFCGWKNDIFNDIDWLADKMSFILFVSRRHVPPGSSEYFKSNYISLDAGNYGSTTTGRLLSPPISSVRTKQRCLIFAYKVMSGSSNGPPTLKVIFGGIPHWETHEGEGRAIIGLYKFNTTSKIVIEGKSCRAAIDNIVITEGDSCNNLPYEEEVNSCHDNCGKITDGRCSCDWECFNNQNCCSDIQIKCPYIKPMDNITRLYLTTTTIATPTTATTPVKNKILNITVLNITTSSPLITTTKNGPNETITIDKVTTASNVKYLNTTSTFTPVSMTNSTIKSITVLIPSTTTTSTEGPKIALISNSTTFRSIDPNNVTASLIPKVSTVLPSIVVNNQSNSSKIINTPSTTLIPNISSSSTEHLIKNKTIPMITILPNISDTISRPDKLNPSIKVISIPNVIITKPVMENSPLINKTVNFSNSTVKPLFTFPIVSIVKQINSSTTATKYLVENSTSLTALINNSTKLSIKSSVPNNVEQLSNKSLNTQQTKQNTAINENKTTLNNSTIRVPSGVPYLNDSIVPDKKMTVFDISRSNPNLKQFEYSRIVNNKNVLSITTESNYHLNLSNTSIPLKNEKPIIVLKHNKSELNNLVYNHSMQNFDNKLAEHAKQNENEKSNYTFDTVTIIKYIAAISVVLLTFKFTLSFISSRFNKPSSDEMDEHFIETDTESSCNMELTNSHKRNE</sequence>
<accession>A0A2S2PKS9</accession>
<organism evidence="7">
    <name type="scientific">Schizaphis graminum</name>
    <name type="common">Green bug aphid</name>
    <dbReference type="NCBI Taxonomy" id="13262"/>
    <lineage>
        <taxon>Eukaryota</taxon>
        <taxon>Metazoa</taxon>
        <taxon>Ecdysozoa</taxon>
        <taxon>Arthropoda</taxon>
        <taxon>Hexapoda</taxon>
        <taxon>Insecta</taxon>
        <taxon>Pterygota</taxon>
        <taxon>Neoptera</taxon>
        <taxon>Paraneoptera</taxon>
        <taxon>Hemiptera</taxon>
        <taxon>Sternorrhyncha</taxon>
        <taxon>Aphidomorpha</taxon>
        <taxon>Aphidoidea</taxon>
        <taxon>Aphididae</taxon>
        <taxon>Aphidini</taxon>
        <taxon>Schizaphis</taxon>
    </lineage>
</organism>
<dbReference type="PROSITE" id="PS50060">
    <property type="entry name" value="MAM_2"/>
    <property type="match status" value="1"/>
</dbReference>
<dbReference type="GO" id="GO:0016020">
    <property type="term" value="C:membrane"/>
    <property type="evidence" value="ECO:0007669"/>
    <property type="project" value="InterPro"/>
</dbReference>
<dbReference type="Gene3D" id="2.60.120.200">
    <property type="match status" value="1"/>
</dbReference>
<name>A0A2S2PKS9_SCHGA</name>
<protein>
    <submittedName>
        <fullName evidence="7">Uncharacterized protein</fullName>
    </submittedName>
</protein>
<feature type="disulfide bond" evidence="2">
    <location>
        <begin position="110"/>
        <end position="137"/>
    </location>
</feature>
<feature type="domain" description="MAM" evidence="4">
    <location>
        <begin position="145"/>
        <end position="247"/>
    </location>
</feature>
<feature type="domain" description="Sushi" evidence="5">
    <location>
        <begin position="29"/>
        <end position="83"/>
    </location>
</feature>
<dbReference type="PROSITE" id="PS50958">
    <property type="entry name" value="SMB_2"/>
    <property type="match status" value="1"/>
</dbReference>
<reference evidence="7" key="1">
    <citation type="submission" date="2018-04" db="EMBL/GenBank/DDBJ databases">
        <title>Transcriptome of Schizaphis graminum biotype I.</title>
        <authorList>
            <person name="Scully E.D."/>
            <person name="Geib S.M."/>
            <person name="Palmer N.A."/>
            <person name="Koch K."/>
            <person name="Bradshaw J."/>
            <person name="Heng-Moss T."/>
            <person name="Sarath G."/>
        </authorList>
    </citation>
    <scope>NUCLEOTIDE SEQUENCE</scope>
</reference>
<keyword evidence="1 2" id="KW-1015">Disulfide bond</keyword>